<dbReference type="PATRIC" id="fig|942150.3.peg.1471"/>
<evidence type="ECO:0000313" key="2">
    <source>
        <dbReference type="EMBL" id="KRO07505.1"/>
    </source>
</evidence>
<proteinExistence type="inferred from homology"/>
<protein>
    <recommendedName>
        <fullName evidence="1">Putative membrane protein insertion efficiency factor</fullName>
    </recommendedName>
</protein>
<comment type="caution">
    <text evidence="2">The sequence shown here is derived from an EMBL/GenBank/DDBJ whole genome shotgun (WGS) entry which is preliminary data.</text>
</comment>
<sequence>MKRLLMKGIRFYQRAFSAFSPAHCRYQPTCSNYALGAVEKFGWFKGSLMGIARVLRCQPLVKGGLDPVPDNFTLRRNPLFREDKTSVKKR</sequence>
<dbReference type="SMART" id="SM01234">
    <property type="entry name" value="Haemolytic"/>
    <property type="match status" value="1"/>
</dbReference>
<gene>
    <name evidence="2" type="ORF">IV64_GL001427</name>
</gene>
<dbReference type="Pfam" id="PF01809">
    <property type="entry name" value="YidD"/>
    <property type="match status" value="1"/>
</dbReference>
<keyword evidence="1" id="KW-0472">Membrane</keyword>
<dbReference type="InterPro" id="IPR002696">
    <property type="entry name" value="Membr_insert_effic_factor_YidD"/>
</dbReference>
<comment type="function">
    <text evidence="1">Could be involved in insertion of integral membrane proteins into the membrane.</text>
</comment>
<comment type="subcellular location">
    <subcellularLocation>
        <location evidence="1">Cell membrane</location>
        <topology evidence="1">Peripheral membrane protein</topology>
        <orientation evidence="1">Cytoplasmic side</orientation>
    </subcellularLocation>
</comment>
<reference evidence="2 3" key="1">
    <citation type="journal article" date="2015" name="Genome Announc.">
        <title>Expanding the biotechnology potential of lactobacilli through comparative genomics of 213 strains and associated genera.</title>
        <authorList>
            <person name="Sun Z."/>
            <person name="Harris H.M."/>
            <person name="McCann A."/>
            <person name="Guo C."/>
            <person name="Argimon S."/>
            <person name="Zhang W."/>
            <person name="Yang X."/>
            <person name="Jeffery I.B."/>
            <person name="Cooney J.C."/>
            <person name="Kagawa T.F."/>
            <person name="Liu W."/>
            <person name="Song Y."/>
            <person name="Salvetti E."/>
            <person name="Wrobel A."/>
            <person name="Rasinkangas P."/>
            <person name="Parkhill J."/>
            <person name="Rea M.C."/>
            <person name="O'Sullivan O."/>
            <person name="Ritari J."/>
            <person name="Douillard F.P."/>
            <person name="Paul Ross R."/>
            <person name="Yang R."/>
            <person name="Briner A.E."/>
            <person name="Felis G.E."/>
            <person name="de Vos W.M."/>
            <person name="Barrangou R."/>
            <person name="Klaenhammer T.R."/>
            <person name="Caufield P.W."/>
            <person name="Cui Y."/>
            <person name="Zhang H."/>
            <person name="O'Toole P.W."/>
        </authorList>
    </citation>
    <scope>NUCLEOTIDE SEQUENCE [LARGE SCALE GENOMIC DNA]</scope>
    <source>
        <strain evidence="2 3">LMG 26013</strain>
    </source>
</reference>
<evidence type="ECO:0000313" key="3">
    <source>
        <dbReference type="Proteomes" id="UP000051783"/>
    </source>
</evidence>
<keyword evidence="3" id="KW-1185">Reference proteome</keyword>
<keyword evidence="1" id="KW-1003">Cell membrane</keyword>
<organism evidence="2 3">
    <name type="scientific">Lactiplantibacillus xiangfangensis</name>
    <dbReference type="NCBI Taxonomy" id="942150"/>
    <lineage>
        <taxon>Bacteria</taxon>
        <taxon>Bacillati</taxon>
        <taxon>Bacillota</taxon>
        <taxon>Bacilli</taxon>
        <taxon>Lactobacillales</taxon>
        <taxon>Lactobacillaceae</taxon>
        <taxon>Lactiplantibacillus</taxon>
    </lineage>
</organism>
<dbReference type="OrthoDB" id="9801753at2"/>
<dbReference type="STRING" id="942150.IV64_GL001427"/>
<dbReference type="EMBL" id="JQCL01000103">
    <property type="protein sequence ID" value="KRO07505.1"/>
    <property type="molecule type" value="Genomic_DNA"/>
</dbReference>
<comment type="similarity">
    <text evidence="1">Belongs to the UPF0161 family.</text>
</comment>
<dbReference type="PANTHER" id="PTHR33383:SF1">
    <property type="entry name" value="MEMBRANE PROTEIN INSERTION EFFICIENCY FACTOR-RELATED"/>
    <property type="match status" value="1"/>
</dbReference>
<dbReference type="Proteomes" id="UP000051783">
    <property type="component" value="Unassembled WGS sequence"/>
</dbReference>
<evidence type="ECO:0000256" key="1">
    <source>
        <dbReference type="HAMAP-Rule" id="MF_00386"/>
    </source>
</evidence>
<dbReference type="PANTHER" id="PTHR33383">
    <property type="entry name" value="MEMBRANE PROTEIN INSERTION EFFICIENCY FACTOR-RELATED"/>
    <property type="match status" value="1"/>
</dbReference>
<dbReference type="GO" id="GO:0005886">
    <property type="term" value="C:plasma membrane"/>
    <property type="evidence" value="ECO:0007669"/>
    <property type="project" value="UniProtKB-SubCell"/>
</dbReference>
<dbReference type="NCBIfam" id="TIGR00278">
    <property type="entry name" value="membrane protein insertion efficiency factor YidD"/>
    <property type="match status" value="1"/>
</dbReference>
<dbReference type="AlphaFoldDB" id="A0A0R2M0V6"/>
<accession>A0A0R2M0V6</accession>
<dbReference type="RefSeq" id="WP_057707718.1">
    <property type="nucleotide sequence ID" value="NZ_JQCL01000103.1"/>
</dbReference>
<name>A0A0R2M0V6_9LACO</name>
<dbReference type="HAMAP" id="MF_00386">
    <property type="entry name" value="UPF0161_YidD"/>
    <property type="match status" value="1"/>
</dbReference>